<evidence type="ECO:0000259" key="1">
    <source>
        <dbReference type="PROSITE" id="PS50195"/>
    </source>
</evidence>
<evidence type="ECO:0000313" key="3">
    <source>
        <dbReference type="Proteomes" id="UP001195914"/>
    </source>
</evidence>
<dbReference type="InterPro" id="IPR016024">
    <property type="entry name" value="ARM-type_fold"/>
</dbReference>
<keyword evidence="3" id="KW-1185">Reference proteome</keyword>
<reference evidence="2" key="1">
    <citation type="journal article" date="2014" name="Nucleic Acids Res.">
        <title>The evolutionary dynamics of variant antigen genes in Babesia reveal a history of genomic innovation underlying host-parasite interaction.</title>
        <authorList>
            <person name="Jackson A.P."/>
            <person name="Otto T.D."/>
            <person name="Darby A."/>
            <person name="Ramaprasad A."/>
            <person name="Xia D."/>
            <person name="Echaide I.E."/>
            <person name="Farber M."/>
            <person name="Gahlot S."/>
            <person name="Gamble J."/>
            <person name="Gupta D."/>
            <person name="Gupta Y."/>
            <person name="Jackson L."/>
            <person name="Malandrin L."/>
            <person name="Malas T.B."/>
            <person name="Moussa E."/>
            <person name="Nair M."/>
            <person name="Reid A.J."/>
            <person name="Sanders M."/>
            <person name="Sharma J."/>
            <person name="Tracey A."/>
            <person name="Quail M.A."/>
            <person name="Weir W."/>
            <person name="Wastling J.M."/>
            <person name="Hall N."/>
            <person name="Willadsen P."/>
            <person name="Lingelbach K."/>
            <person name="Shiels B."/>
            <person name="Tait A."/>
            <person name="Berriman M."/>
            <person name="Allred D.R."/>
            <person name="Pain A."/>
        </authorList>
    </citation>
    <scope>NUCLEOTIDE SEQUENCE</scope>
    <source>
        <strain evidence="2">1802A</strain>
    </source>
</reference>
<feature type="domain" description="PX" evidence="1">
    <location>
        <begin position="155"/>
        <end position="298"/>
    </location>
</feature>
<dbReference type="Gene3D" id="3.30.1520.10">
    <property type="entry name" value="Phox-like domain"/>
    <property type="match status" value="1"/>
</dbReference>
<dbReference type="PROSITE" id="PS50195">
    <property type="entry name" value="PX"/>
    <property type="match status" value="1"/>
</dbReference>
<dbReference type="Pfam" id="PF00787">
    <property type="entry name" value="PX"/>
    <property type="match status" value="1"/>
</dbReference>
<dbReference type="GO" id="GO:0035091">
    <property type="term" value="F:phosphatidylinositol binding"/>
    <property type="evidence" value="ECO:0007669"/>
    <property type="project" value="InterPro"/>
</dbReference>
<proteinExistence type="predicted"/>
<sequence>MDPAECVFDRIRKAILVQDGTQEGDNSQEGAEQYYRLELNLSNGAVTMKDRGNNVVYVDSGRLPPEVSSSYDEPPGLQQQRLDDVPTEADAASAADNIGAYTDNALERGGLQIMKRHSAATVVSTEATSDGHTTVFEVARAEGASVCDIQKKLVQQLDLRITDYFTHVRCMCSYILYSLHFNDFGMHKVATRRFSDFCYYDKVLREAKYEPPIPLPPKRFWDNMSPSFLSQRFQGLRNYMIQHIRHPKNMQLYMLHMFLGCSVESILYLHLVTSPTRGEKMNAVSILLNYLMRTPDQRVEFLSDVVKPPLTNFMHLSPAKIEGNDPTNETTDYRLASSLVMESLLDCLVFGDHKTVSDVCAIFLYMLHHDDHVRKSVLEVKTITYVTKAISRLLLRRNMFAVEFPYSQFRDPLSAGALRMITHGHQSAWDIASYFLVMTLNLIPEAVRSYLGDNNSLDTLCDLIEYKDYDVLRRFSIWLLWITSFQDDLSTVVDRGTMNSLLKKLYGSEDTTIKMMCGLVLISLIASGWFDKDSEPRALASVVQLLDNIHDLDAFISQQIFSHWSISKFSDLLSTSSLPYGARLFLVLVLKNHLVMEFEGEHREVPILKLCEADYLTNVSEVTDALFGNADPDYRSDIAVLGDNTFDEKLASLYLHRFQPLATFVSKALYDIVDSSWGDSSTTVKEDDTEYLSYHAALCLLLLPYDSPTSMDNDFFDVYFNPRSGLAHFRNVVHLKGELLRLQVDSVEQINLDDSVLVRLDRTFFCRRVAILRAMLSRIQESLTEFQGIHLSNNELPNDCMALLRRCWSSKELIEHSEGSNVVVNFSVRRNDQVDLFNNFAFPGMEASVFDVYSTVKSVDMFEMCKYANHMLQYNSVQQSLLKLVRFCILYHQACDARLSMYSSMIATLESRVKDIRIGSVDDLVDMAERFLVDSHAYQLGLQEEGELVSKLQEKNLMLTRVDNMLKSTNSKLSACRKQVSSIQKRIDDIPRLRNDSMANKNQLNVLTKDLEYAIASANEKIMQLQLKVAHDERLKQDYSERVNQVTHFSSALDSSSLSGILKAIDGIKLEDLRLELEQLLHPILSEHMHVDELDMDTVFRLKSVVLNHLNSVQDKLNSLYSSDTNHQIAMLNRKVQQDEERLYLAQVELKSANKSLFANDSVLQESLSTHKLMLNNLESTSSNLGSELKKINDLNHELDKRLGKVKAKNDFTRSNLERTRFELIESIKEQRQIRLESFWHILAAEFMCKKICQEQTKLSTVLAQKSKLLDILRHSCAHGKAAHISLIESFKVASQRLQETAEFLEGLALFSESDS</sequence>
<comment type="caution">
    <text evidence="2">The sequence shown here is derived from an EMBL/GenBank/DDBJ whole genome shotgun (WGS) entry which is preliminary data.</text>
</comment>
<gene>
    <name evidence="2" type="ORF">X943_003512</name>
</gene>
<dbReference type="InterPro" id="IPR036871">
    <property type="entry name" value="PX_dom_sf"/>
</dbReference>
<reference evidence="2" key="2">
    <citation type="submission" date="2021-05" db="EMBL/GenBank/DDBJ databases">
        <authorList>
            <person name="Pain A."/>
        </authorList>
    </citation>
    <scope>NUCLEOTIDE SEQUENCE</scope>
    <source>
        <strain evidence="2">1802A</strain>
    </source>
</reference>
<dbReference type="CDD" id="cd06093">
    <property type="entry name" value="PX_domain"/>
    <property type="match status" value="1"/>
</dbReference>
<dbReference type="InterPro" id="IPR001683">
    <property type="entry name" value="PX_dom"/>
</dbReference>
<dbReference type="Proteomes" id="UP001195914">
    <property type="component" value="Unassembled WGS sequence"/>
</dbReference>
<dbReference type="SUPFAM" id="SSF48371">
    <property type="entry name" value="ARM repeat"/>
    <property type="match status" value="1"/>
</dbReference>
<protein>
    <recommendedName>
        <fullName evidence="1">PX domain-containing protein</fullName>
    </recommendedName>
</protein>
<evidence type="ECO:0000313" key="2">
    <source>
        <dbReference type="EMBL" id="KAK1933406.1"/>
    </source>
</evidence>
<name>A0AAD9G7V1_BABDI</name>
<dbReference type="EMBL" id="JAHBMH010000073">
    <property type="protein sequence ID" value="KAK1933406.1"/>
    <property type="molecule type" value="Genomic_DNA"/>
</dbReference>
<dbReference type="SUPFAM" id="SSF64268">
    <property type="entry name" value="PX domain"/>
    <property type="match status" value="1"/>
</dbReference>
<organism evidence="2 3">
    <name type="scientific">Babesia divergens</name>
    <dbReference type="NCBI Taxonomy" id="32595"/>
    <lineage>
        <taxon>Eukaryota</taxon>
        <taxon>Sar</taxon>
        <taxon>Alveolata</taxon>
        <taxon>Apicomplexa</taxon>
        <taxon>Aconoidasida</taxon>
        <taxon>Piroplasmida</taxon>
        <taxon>Babesiidae</taxon>
        <taxon>Babesia</taxon>
    </lineage>
</organism>
<accession>A0AAD9G7V1</accession>